<comment type="caution">
    <text evidence="4">The sequence shown here is derived from an EMBL/GenBank/DDBJ whole genome shotgun (WGS) entry which is preliminary data.</text>
</comment>
<dbReference type="PANTHER" id="PTHR42870">
    <property type="entry name" value="ACETYL-COA C-ACETYLTRANSFERASE"/>
    <property type="match status" value="1"/>
</dbReference>
<dbReference type="InterPro" id="IPR055140">
    <property type="entry name" value="Thiolase_C_2"/>
</dbReference>
<dbReference type="InterPro" id="IPR002155">
    <property type="entry name" value="Thiolase"/>
</dbReference>
<name>A0A419VXT5_9EURY</name>
<accession>A0A419VXT5</accession>
<evidence type="ECO:0000313" key="4">
    <source>
        <dbReference type="EMBL" id="RKD88037.1"/>
    </source>
</evidence>
<evidence type="ECO:0000259" key="2">
    <source>
        <dbReference type="Pfam" id="PF00108"/>
    </source>
</evidence>
<feature type="domain" description="Thiolase N-terminal" evidence="2">
    <location>
        <begin position="28"/>
        <end position="238"/>
    </location>
</feature>
<dbReference type="AlphaFoldDB" id="A0A419VXT5"/>
<gene>
    <name evidence="4" type="ORF">ATJ93_4528</name>
</gene>
<dbReference type="Pfam" id="PF22691">
    <property type="entry name" value="Thiolase_C_1"/>
    <property type="match status" value="1"/>
</dbReference>
<dbReference type="CDD" id="cd00829">
    <property type="entry name" value="SCP-x_thiolase"/>
    <property type="match status" value="1"/>
</dbReference>
<sequence length="397" mass="41267">MCAMVSQDYSSHESMRSASGFGVPGVGMTAFQTAADRSLLDLLVAAAERALEDGGLDSDDIDSVHVGNMAAEAFNDVSGLANALAAGLGTDRVSARRIENTSASGASAFHDAVDAVRSGRSDVALAVGGEKMSAADTATATDIISRITHGAEYQQGITLPSFAGLAANRYLSQYGADRRDLARVAVKNHSNAAANPYAQFDKRITIDDVLDSPKVATPLRLYDCCPTSDGAAAIIVAADDIGDVTVEACESAVGVHAVADRSDPLRIESVRAAGQSAYDAAGIGPDDVDVACIHDAFTILEWLEMEELDLAERGEAWKYTRDGRTDIDGELAVNPGGGLKARGHPLGATGISQLVELVWQLRSDVPDERSTGSPGYGLAVNVAGFGNNSVCTIMEAS</sequence>
<dbReference type="PANTHER" id="PTHR42870:SF1">
    <property type="entry name" value="NON-SPECIFIC LIPID-TRANSFER PROTEIN-LIKE 2"/>
    <property type="match status" value="1"/>
</dbReference>
<dbReference type="EMBL" id="RAPO01000007">
    <property type="protein sequence ID" value="RKD88037.1"/>
    <property type="molecule type" value="Genomic_DNA"/>
</dbReference>
<dbReference type="PIRSF" id="PIRSF000429">
    <property type="entry name" value="Ac-CoA_Ac_transf"/>
    <property type="match status" value="1"/>
</dbReference>
<keyword evidence="5" id="KW-1185">Reference proteome</keyword>
<dbReference type="InterPro" id="IPR016039">
    <property type="entry name" value="Thiolase-like"/>
</dbReference>
<protein>
    <submittedName>
        <fullName evidence="4">Acetyl-CoA C-acetyltransferase/acetyl-CoA acyltransferase</fullName>
    </submittedName>
</protein>
<dbReference type="GO" id="GO:0008299">
    <property type="term" value="P:isoprenoid biosynthetic process"/>
    <property type="evidence" value="ECO:0007669"/>
    <property type="project" value="UniProtKB-KW"/>
</dbReference>
<dbReference type="SUPFAM" id="SSF53901">
    <property type="entry name" value="Thiolase-like"/>
    <property type="match status" value="2"/>
</dbReference>
<keyword evidence="4" id="KW-0012">Acyltransferase</keyword>
<feature type="domain" description="Thiolase C-terminal" evidence="3">
    <location>
        <begin position="256"/>
        <end position="395"/>
    </location>
</feature>
<reference evidence="4 5" key="1">
    <citation type="submission" date="2018-09" db="EMBL/GenBank/DDBJ databases">
        <title>Genomic Encyclopedia of Archaeal and Bacterial Type Strains, Phase II (KMG-II): from individual species to whole genera.</title>
        <authorList>
            <person name="Goeker M."/>
        </authorList>
    </citation>
    <scope>NUCLEOTIDE SEQUENCE [LARGE SCALE GENOMIC DNA]</scope>
    <source>
        <strain evidence="4 5">DSM 13151</strain>
    </source>
</reference>
<evidence type="ECO:0000313" key="5">
    <source>
        <dbReference type="Proteomes" id="UP000283805"/>
    </source>
</evidence>
<keyword evidence="4" id="KW-0808">Transferase</keyword>
<evidence type="ECO:0000256" key="1">
    <source>
        <dbReference type="ARBA" id="ARBA00023229"/>
    </source>
</evidence>
<evidence type="ECO:0000259" key="3">
    <source>
        <dbReference type="Pfam" id="PF22691"/>
    </source>
</evidence>
<organism evidence="4 5">
    <name type="scientific">Halopiger aswanensis</name>
    <dbReference type="NCBI Taxonomy" id="148449"/>
    <lineage>
        <taxon>Archaea</taxon>
        <taxon>Methanobacteriati</taxon>
        <taxon>Methanobacteriota</taxon>
        <taxon>Stenosarchaea group</taxon>
        <taxon>Halobacteria</taxon>
        <taxon>Halobacteriales</taxon>
        <taxon>Natrialbaceae</taxon>
        <taxon>Halopiger</taxon>
    </lineage>
</organism>
<proteinExistence type="predicted"/>
<dbReference type="Pfam" id="PF00108">
    <property type="entry name" value="Thiolase_N"/>
    <property type="match status" value="1"/>
</dbReference>
<dbReference type="Proteomes" id="UP000283805">
    <property type="component" value="Unassembled WGS sequence"/>
</dbReference>
<dbReference type="GO" id="GO:0016747">
    <property type="term" value="F:acyltransferase activity, transferring groups other than amino-acyl groups"/>
    <property type="evidence" value="ECO:0007669"/>
    <property type="project" value="InterPro"/>
</dbReference>
<dbReference type="Gene3D" id="3.40.47.10">
    <property type="match status" value="1"/>
</dbReference>
<dbReference type="InterPro" id="IPR020616">
    <property type="entry name" value="Thiolase_N"/>
</dbReference>
<keyword evidence="1" id="KW-0414">Isoprene biosynthesis</keyword>